<dbReference type="InterPro" id="IPR020966">
    <property type="entry name" value="ALMT"/>
</dbReference>
<name>A0A2P6QEL0_ROSCH</name>
<feature type="transmembrane region" description="Helical" evidence="10">
    <location>
        <begin position="80"/>
        <end position="100"/>
    </location>
</feature>
<feature type="transmembrane region" description="Helical" evidence="10">
    <location>
        <begin position="55"/>
        <end position="74"/>
    </location>
</feature>
<dbReference type="GO" id="GO:0015743">
    <property type="term" value="P:malate transport"/>
    <property type="evidence" value="ECO:0007669"/>
    <property type="project" value="InterPro"/>
</dbReference>
<comment type="subcellular location">
    <subcellularLocation>
        <location evidence="1">Membrane</location>
        <topology evidence="1">Multi-pass membrane protein</topology>
    </subcellularLocation>
</comment>
<proteinExistence type="inferred from homology"/>
<dbReference type="STRING" id="74649.A0A2P6QEL0"/>
<evidence type="ECO:0000256" key="10">
    <source>
        <dbReference type="SAM" id="Phobius"/>
    </source>
</evidence>
<keyword evidence="3" id="KW-0813">Transport</keyword>
<reference evidence="11 12" key="1">
    <citation type="journal article" date="2018" name="Nat. Genet.">
        <title>The Rosa genome provides new insights in the design of modern roses.</title>
        <authorList>
            <person name="Bendahmane M."/>
        </authorList>
    </citation>
    <scope>NUCLEOTIDE SEQUENCE [LARGE SCALE GENOMIC DNA]</scope>
    <source>
        <strain evidence="12">cv. Old Blush</strain>
    </source>
</reference>
<dbReference type="GO" id="GO:0016020">
    <property type="term" value="C:membrane"/>
    <property type="evidence" value="ECO:0007669"/>
    <property type="project" value="UniProtKB-SubCell"/>
</dbReference>
<keyword evidence="5 10" id="KW-1133">Transmembrane helix</keyword>
<evidence type="ECO:0000256" key="7">
    <source>
        <dbReference type="ARBA" id="ARBA00023136"/>
    </source>
</evidence>
<keyword evidence="7 10" id="KW-0472">Membrane</keyword>
<evidence type="ECO:0000256" key="3">
    <source>
        <dbReference type="ARBA" id="ARBA00022448"/>
    </source>
</evidence>
<dbReference type="EMBL" id="PDCK01000043">
    <property type="protein sequence ID" value="PRQ32622.1"/>
    <property type="molecule type" value="Genomic_DNA"/>
</dbReference>
<accession>A0A2P6QEL0</accession>
<comment type="similarity">
    <text evidence="2">Belongs to the aromatic acid exporter (TC 2.A.85) family.</text>
</comment>
<dbReference type="GO" id="GO:0034220">
    <property type="term" value="P:monoatomic ion transmembrane transport"/>
    <property type="evidence" value="ECO:0007669"/>
    <property type="project" value="UniProtKB-KW"/>
</dbReference>
<evidence type="ECO:0000256" key="4">
    <source>
        <dbReference type="ARBA" id="ARBA00022692"/>
    </source>
</evidence>
<evidence type="ECO:0000256" key="8">
    <source>
        <dbReference type="ARBA" id="ARBA00023303"/>
    </source>
</evidence>
<evidence type="ECO:0000313" key="11">
    <source>
        <dbReference type="EMBL" id="PRQ32622.1"/>
    </source>
</evidence>
<evidence type="ECO:0000256" key="2">
    <source>
        <dbReference type="ARBA" id="ARBA00007079"/>
    </source>
</evidence>
<organism evidence="11 12">
    <name type="scientific">Rosa chinensis</name>
    <name type="common">China rose</name>
    <dbReference type="NCBI Taxonomy" id="74649"/>
    <lineage>
        <taxon>Eukaryota</taxon>
        <taxon>Viridiplantae</taxon>
        <taxon>Streptophyta</taxon>
        <taxon>Embryophyta</taxon>
        <taxon>Tracheophyta</taxon>
        <taxon>Spermatophyta</taxon>
        <taxon>Magnoliopsida</taxon>
        <taxon>eudicotyledons</taxon>
        <taxon>Gunneridae</taxon>
        <taxon>Pentapetalae</taxon>
        <taxon>rosids</taxon>
        <taxon>fabids</taxon>
        <taxon>Rosales</taxon>
        <taxon>Rosaceae</taxon>
        <taxon>Rosoideae</taxon>
        <taxon>Rosoideae incertae sedis</taxon>
        <taxon>Rosa</taxon>
    </lineage>
</organism>
<evidence type="ECO:0000313" key="12">
    <source>
        <dbReference type="Proteomes" id="UP000238479"/>
    </source>
</evidence>
<gene>
    <name evidence="11" type="ORF">RchiOBHm_Chr5g0048461</name>
</gene>
<comment type="caution">
    <text evidence="11">The sequence shown here is derived from an EMBL/GenBank/DDBJ whole genome shotgun (WGS) entry which is preliminary data.</text>
</comment>
<keyword evidence="6" id="KW-0406">Ion transport</keyword>
<keyword evidence="8" id="KW-0407">Ion channel</keyword>
<feature type="transmembrane region" description="Helical" evidence="10">
    <location>
        <begin position="139"/>
        <end position="158"/>
    </location>
</feature>
<feature type="transmembrane region" description="Helical" evidence="10">
    <location>
        <begin position="112"/>
        <end position="133"/>
    </location>
</feature>
<protein>
    <submittedName>
        <fullName evidence="11">Putative aluminum-activated malate transporter</fullName>
    </submittedName>
</protein>
<evidence type="ECO:0000256" key="1">
    <source>
        <dbReference type="ARBA" id="ARBA00004141"/>
    </source>
</evidence>
<dbReference type="Pfam" id="PF11744">
    <property type="entry name" value="ALMT"/>
    <property type="match status" value="1"/>
</dbReference>
<feature type="transmembrane region" description="Helical" evidence="10">
    <location>
        <begin position="167"/>
        <end position="185"/>
    </location>
</feature>
<dbReference type="Gramene" id="PRQ32622">
    <property type="protein sequence ID" value="PRQ32622"/>
    <property type="gene ID" value="RchiOBHm_Chr5g0048461"/>
</dbReference>
<dbReference type="AlphaFoldDB" id="A0A2P6QEL0"/>
<keyword evidence="12" id="KW-1185">Reference proteome</keyword>
<dbReference type="OMA" id="DNIMWAV"/>
<sequence length="476" mass="52151">MTSADFDDLENGSGGKGPCGRVIRWLKAVSAKSWGKVVEAAREGKKLAEDDPRRIVHSFKVGLALTLVCLFYYYRPLYDGFGVDAMWAVLTVALVFEYSVGGTLERGINRMMATLLAGALAVGVHHISTLWGGKVGEPILMAFSVFFVAAIMTFLRFFPVLKARHDYGLMVFILTFCLVSVSGYKDEQVLDMAHRRLSTVAIGGCTTIIVCICICPVWIGVDLHNLIAGNMEKLGDFMEGFGFEYFGITENGLTLSDTKSSLQRYKSVLTSKGLEEFMANLARWEPGHGGFKFCHPWEKYLNVGTQSRQCAYKIEALNTYLNTEIQAPAEIRSKIQEPCTNICNECGKALKELAAALKKMTLSSSADQHIAYSKAAAESLDLLLKIGIWEDANVLETIPSAAVALLLIDVVACVEKISEAVHELASAADFKTEQPQLLQEPVLYEESHVAITIDHNSTDGLPENGSSNGITTNYNV</sequence>
<feature type="transmembrane region" description="Helical" evidence="10">
    <location>
        <begin position="197"/>
        <end position="221"/>
    </location>
</feature>
<dbReference type="PANTHER" id="PTHR31086">
    <property type="entry name" value="ALUMINUM-ACTIVATED MALATE TRANSPORTER 10"/>
    <property type="match status" value="1"/>
</dbReference>
<feature type="region of interest" description="Disordered" evidence="9">
    <location>
        <begin position="455"/>
        <end position="476"/>
    </location>
</feature>
<keyword evidence="4 10" id="KW-0812">Transmembrane</keyword>
<dbReference type="Proteomes" id="UP000238479">
    <property type="component" value="Chromosome 5"/>
</dbReference>
<evidence type="ECO:0000256" key="9">
    <source>
        <dbReference type="SAM" id="MobiDB-lite"/>
    </source>
</evidence>
<evidence type="ECO:0000256" key="6">
    <source>
        <dbReference type="ARBA" id="ARBA00023065"/>
    </source>
</evidence>
<evidence type="ECO:0000256" key="5">
    <source>
        <dbReference type="ARBA" id="ARBA00022989"/>
    </source>
</evidence>